<reference evidence="1" key="1">
    <citation type="journal article" date="2014" name="Front. Microbiol.">
        <title>High frequency of phylogenetically diverse reductive dehalogenase-homologous genes in deep subseafloor sedimentary metagenomes.</title>
        <authorList>
            <person name="Kawai M."/>
            <person name="Futagami T."/>
            <person name="Toyoda A."/>
            <person name="Takaki Y."/>
            <person name="Nishi S."/>
            <person name="Hori S."/>
            <person name="Arai W."/>
            <person name="Tsubouchi T."/>
            <person name="Morono Y."/>
            <person name="Uchiyama I."/>
            <person name="Ito T."/>
            <person name="Fujiyama A."/>
            <person name="Inagaki F."/>
            <person name="Takami H."/>
        </authorList>
    </citation>
    <scope>NUCLEOTIDE SEQUENCE</scope>
    <source>
        <strain evidence="1">Expedition CK06-06</strain>
    </source>
</reference>
<comment type="caution">
    <text evidence="1">The sequence shown here is derived from an EMBL/GenBank/DDBJ whole genome shotgun (WGS) entry which is preliminary data.</text>
</comment>
<proteinExistence type="predicted"/>
<protein>
    <submittedName>
        <fullName evidence="1">Uncharacterized protein</fullName>
    </submittedName>
</protein>
<sequence>MAVKSPTTYGDYYWAMQVEAQKFFDEDIEKTLAPYFRGIFADIPELSELPAGMQSFIRAFADPPSAGFGDLVKLTGAEFGAEVIKDAMRPGMAKLTRLINRGALETWLNPLQAVTLSARRKIEDEYFYLLTASAGYDKIIADALFTSEQPYPSIPDLVLYSRYHGDPENVWSEIIKHYNIDPVDYPIWEWLGRQRINTIQAQSLLKRGFYSEGDFYNEIARIGWDRFDQSAIQNLSYILPNPMLLVQGGLMQDIGDDSILTNISKADIHPDYAKTYLDAVLTKPASQDIVAYELRKDPSLSNLPERLRKIGIHPDYNSLYKELAYQIPPVADIITMA</sequence>
<accession>X1FK46</accession>
<dbReference type="EMBL" id="BARU01002574">
    <property type="protein sequence ID" value="GAH29759.1"/>
    <property type="molecule type" value="Genomic_DNA"/>
</dbReference>
<feature type="non-terminal residue" evidence="1">
    <location>
        <position position="337"/>
    </location>
</feature>
<name>X1FK46_9ZZZZ</name>
<gene>
    <name evidence="1" type="ORF">S03H2_06018</name>
</gene>
<dbReference type="AlphaFoldDB" id="X1FK46"/>
<organism evidence="1">
    <name type="scientific">marine sediment metagenome</name>
    <dbReference type="NCBI Taxonomy" id="412755"/>
    <lineage>
        <taxon>unclassified sequences</taxon>
        <taxon>metagenomes</taxon>
        <taxon>ecological metagenomes</taxon>
    </lineage>
</organism>
<evidence type="ECO:0000313" key="1">
    <source>
        <dbReference type="EMBL" id="GAH29759.1"/>
    </source>
</evidence>